<dbReference type="Pfam" id="PF04598">
    <property type="entry name" value="Gasdermin"/>
    <property type="match status" value="1"/>
</dbReference>
<evidence type="ECO:0000256" key="1">
    <source>
        <dbReference type="ARBA" id="ARBA00004308"/>
    </source>
</evidence>
<feature type="domain" description="Gasdermin pore forming" evidence="4">
    <location>
        <begin position="1"/>
        <end position="132"/>
    </location>
</feature>
<dbReference type="OMA" id="TANFVHE"/>
<evidence type="ECO:0000313" key="5">
    <source>
        <dbReference type="Ensembl" id="ENSKMAP00000025127.1"/>
    </source>
</evidence>
<protein>
    <recommendedName>
        <fullName evidence="4">Gasdermin pore forming domain-containing protein</fullName>
    </recommendedName>
</protein>
<dbReference type="STRING" id="37003.ENSKMAP00000025127"/>
<evidence type="ECO:0000259" key="4">
    <source>
        <dbReference type="Pfam" id="PF04598"/>
    </source>
</evidence>
<name>A0A3Q3GNT3_KRYMA</name>
<dbReference type="GO" id="GO:0012505">
    <property type="term" value="C:endomembrane system"/>
    <property type="evidence" value="ECO:0007669"/>
    <property type="project" value="UniProtKB-SubCell"/>
</dbReference>
<dbReference type="PANTHER" id="PTHR15207">
    <property type="entry name" value="NONSYNDROMIC HEARING IMPAIRMENT PROTEIN"/>
    <property type="match status" value="1"/>
</dbReference>
<dbReference type="Proteomes" id="UP000264800">
    <property type="component" value="Unplaced"/>
</dbReference>
<comment type="subcellular location">
    <subcellularLocation>
        <location evidence="1">Endomembrane system</location>
    </subcellularLocation>
</comment>
<keyword evidence="6" id="KW-1185">Reference proteome</keyword>
<dbReference type="GeneTree" id="ENSGT00940000155880"/>
<dbReference type="InterPro" id="IPR040460">
    <property type="entry name" value="Gasdermin_pore"/>
</dbReference>
<reference evidence="5" key="1">
    <citation type="submission" date="2025-08" db="UniProtKB">
        <authorList>
            <consortium name="Ensembl"/>
        </authorList>
    </citation>
    <scope>IDENTIFICATION</scope>
</reference>
<comment type="similarity">
    <text evidence="2">Belongs to the gasdermin family.</text>
</comment>
<sequence length="135" mass="15142">MFSKATANFVRQIDPEGSLIHVSRVNNSRKLLPMAIVVKRNRFWAWQRPKYQPTDFTLSDLLQGDEALTPGVSEADFLTYQGTYGDEYTGKLETEAGPVSVSAEGLGKSKLQSCFGKLKKEELDVKKLLKDSNNR</sequence>
<evidence type="ECO:0000256" key="3">
    <source>
        <dbReference type="ARBA" id="ARBA00023136"/>
    </source>
</evidence>
<dbReference type="GO" id="GO:0012501">
    <property type="term" value="P:programmed cell death"/>
    <property type="evidence" value="ECO:0007669"/>
    <property type="project" value="InterPro"/>
</dbReference>
<dbReference type="InterPro" id="IPR042377">
    <property type="entry name" value="GSDME"/>
</dbReference>
<dbReference type="GO" id="GO:0005737">
    <property type="term" value="C:cytoplasm"/>
    <property type="evidence" value="ECO:0007669"/>
    <property type="project" value="TreeGrafter"/>
</dbReference>
<proteinExistence type="inferred from homology"/>
<organism evidence="5 6">
    <name type="scientific">Kryptolebias marmoratus</name>
    <name type="common">Mangrove killifish</name>
    <name type="synonym">Rivulus marmoratus</name>
    <dbReference type="NCBI Taxonomy" id="37003"/>
    <lineage>
        <taxon>Eukaryota</taxon>
        <taxon>Metazoa</taxon>
        <taxon>Chordata</taxon>
        <taxon>Craniata</taxon>
        <taxon>Vertebrata</taxon>
        <taxon>Euteleostomi</taxon>
        <taxon>Actinopterygii</taxon>
        <taxon>Neopterygii</taxon>
        <taxon>Teleostei</taxon>
        <taxon>Neoteleostei</taxon>
        <taxon>Acanthomorphata</taxon>
        <taxon>Ovalentaria</taxon>
        <taxon>Atherinomorphae</taxon>
        <taxon>Cyprinodontiformes</taxon>
        <taxon>Rivulidae</taxon>
        <taxon>Kryptolebias</taxon>
    </lineage>
</organism>
<dbReference type="PANTHER" id="PTHR15207:SF3">
    <property type="entry name" value="DEAFNESS, AUTOSOMAL DOMINANT 5-RELATED"/>
    <property type="match status" value="1"/>
</dbReference>
<accession>A0A3Q3GNT3</accession>
<dbReference type="Ensembl" id="ENSKMAT00000025447.1">
    <property type="protein sequence ID" value="ENSKMAP00000025127.1"/>
    <property type="gene ID" value="ENSKMAG00000018632.1"/>
</dbReference>
<evidence type="ECO:0000256" key="2">
    <source>
        <dbReference type="ARBA" id="ARBA00009279"/>
    </source>
</evidence>
<reference evidence="5" key="2">
    <citation type="submission" date="2025-09" db="UniProtKB">
        <authorList>
            <consortium name="Ensembl"/>
        </authorList>
    </citation>
    <scope>IDENTIFICATION</scope>
</reference>
<dbReference type="AlphaFoldDB" id="A0A3Q3GNT3"/>
<evidence type="ECO:0000313" key="6">
    <source>
        <dbReference type="Proteomes" id="UP000264800"/>
    </source>
</evidence>
<keyword evidence="3" id="KW-0472">Membrane</keyword>